<dbReference type="EMBL" id="JBJKBG010000010">
    <property type="protein sequence ID" value="KAL3719469.1"/>
    <property type="molecule type" value="Genomic_DNA"/>
</dbReference>
<evidence type="ECO:0000256" key="1">
    <source>
        <dbReference type="ARBA" id="ARBA00022603"/>
    </source>
</evidence>
<protein>
    <submittedName>
        <fullName evidence="5">Uncharacterized protein</fullName>
    </submittedName>
</protein>
<evidence type="ECO:0000256" key="4">
    <source>
        <dbReference type="SAM" id="SignalP"/>
    </source>
</evidence>
<organism evidence="5 6">
    <name type="scientific">Eucalyptus globulus</name>
    <name type="common">Tasmanian blue gum</name>
    <dbReference type="NCBI Taxonomy" id="34317"/>
    <lineage>
        <taxon>Eukaryota</taxon>
        <taxon>Viridiplantae</taxon>
        <taxon>Streptophyta</taxon>
        <taxon>Embryophyta</taxon>
        <taxon>Tracheophyta</taxon>
        <taxon>Spermatophyta</taxon>
        <taxon>Magnoliopsida</taxon>
        <taxon>eudicotyledons</taxon>
        <taxon>Gunneridae</taxon>
        <taxon>Pentapetalae</taxon>
        <taxon>rosids</taxon>
        <taxon>malvids</taxon>
        <taxon>Myrtales</taxon>
        <taxon>Myrtaceae</taxon>
        <taxon>Myrtoideae</taxon>
        <taxon>Eucalypteae</taxon>
        <taxon>Eucalyptus</taxon>
    </lineage>
</organism>
<gene>
    <name evidence="5" type="ORF">ACJRO7_004434</name>
</gene>
<keyword evidence="2" id="KW-0808">Transferase</keyword>
<dbReference type="InterPro" id="IPR042086">
    <property type="entry name" value="MeTrfase_capping"/>
</dbReference>
<dbReference type="Proteomes" id="UP001634007">
    <property type="component" value="Unassembled WGS sequence"/>
</dbReference>
<dbReference type="InterPro" id="IPR005299">
    <property type="entry name" value="MeTrfase_7"/>
</dbReference>
<evidence type="ECO:0000256" key="3">
    <source>
        <dbReference type="ARBA" id="ARBA00022723"/>
    </source>
</evidence>
<dbReference type="Gene3D" id="1.10.1200.270">
    <property type="entry name" value="Methyltransferase, alpha-helical capping domain"/>
    <property type="match status" value="1"/>
</dbReference>
<keyword evidence="6" id="KW-1185">Reference proteome</keyword>
<accession>A0ABD3IZE0</accession>
<evidence type="ECO:0000313" key="5">
    <source>
        <dbReference type="EMBL" id="KAL3719469.1"/>
    </source>
</evidence>
<dbReference type="AlphaFoldDB" id="A0ABD3IZE0"/>
<evidence type="ECO:0000313" key="6">
    <source>
        <dbReference type="Proteomes" id="UP001634007"/>
    </source>
</evidence>
<dbReference type="Pfam" id="PF03492">
    <property type="entry name" value="Methyltransf_7"/>
    <property type="match status" value="1"/>
</dbReference>
<reference evidence="5 6" key="1">
    <citation type="submission" date="2024-11" db="EMBL/GenBank/DDBJ databases">
        <title>Chromosome-level genome assembly of Eucalyptus globulus Labill. provides insights into its genome evolution.</title>
        <authorList>
            <person name="Li X."/>
        </authorList>
    </citation>
    <scope>NUCLEOTIDE SEQUENCE [LARGE SCALE GENOMIC DNA]</scope>
    <source>
        <strain evidence="5">CL2024</strain>
        <tissue evidence="5">Fresh tender leaves</tissue>
    </source>
</reference>
<feature type="chain" id="PRO_5044782092" evidence="4">
    <location>
        <begin position="25"/>
        <end position="138"/>
    </location>
</feature>
<evidence type="ECO:0000256" key="2">
    <source>
        <dbReference type="ARBA" id="ARBA00022679"/>
    </source>
</evidence>
<comment type="caution">
    <text evidence="5">The sequence shown here is derived from an EMBL/GenBank/DDBJ whole genome shotgun (WGS) entry which is preliminary data.</text>
</comment>
<keyword evidence="4" id="KW-0732">Signal</keyword>
<sequence>MECYKLLSNLRSMIILLLLDSGVAKRKRCGHFQPPRILCYSARARNSNREKRFVQHREDQAARSGQTDRGTVRVRLPSMIASYFRAVLEGLVKEHFGAKIVDRLFTWFEKKIKESPLLSDPRYKSPGELLILLNRNVM</sequence>
<feature type="signal peptide" evidence="4">
    <location>
        <begin position="1"/>
        <end position="24"/>
    </location>
</feature>
<proteinExistence type="predicted"/>
<name>A0ABD3IZE0_EUCGL</name>
<keyword evidence="3" id="KW-0479">Metal-binding</keyword>
<dbReference type="GO" id="GO:0032259">
    <property type="term" value="P:methylation"/>
    <property type="evidence" value="ECO:0007669"/>
    <property type="project" value="UniProtKB-KW"/>
</dbReference>
<dbReference type="GO" id="GO:0046872">
    <property type="term" value="F:metal ion binding"/>
    <property type="evidence" value="ECO:0007669"/>
    <property type="project" value="UniProtKB-KW"/>
</dbReference>
<dbReference type="GO" id="GO:0008168">
    <property type="term" value="F:methyltransferase activity"/>
    <property type="evidence" value="ECO:0007669"/>
    <property type="project" value="UniProtKB-KW"/>
</dbReference>
<keyword evidence="1" id="KW-0489">Methyltransferase</keyword>